<evidence type="ECO:0000256" key="1">
    <source>
        <dbReference type="ARBA" id="ARBA00001946"/>
    </source>
</evidence>
<evidence type="ECO:0000313" key="16">
    <source>
        <dbReference type="EMBL" id="PSM51718.1"/>
    </source>
</evidence>
<comment type="cofactor">
    <cofactor evidence="15">
        <name>Zn(2+)</name>
        <dbReference type="ChEBI" id="CHEBI:29105"/>
    </cofactor>
</comment>
<feature type="binding site" evidence="13">
    <location>
        <begin position="8"/>
        <end position="10"/>
    </location>
    <ligand>
        <name>substrate</name>
    </ligand>
</feature>
<keyword evidence="5 15" id="KW-0479">Metal-binding</keyword>
<evidence type="ECO:0000256" key="15">
    <source>
        <dbReference type="PIRSR" id="PIRSR004682-4"/>
    </source>
</evidence>
<dbReference type="Pfam" id="PF08645">
    <property type="entry name" value="PNK3P"/>
    <property type="match status" value="1"/>
</dbReference>
<keyword evidence="7 15" id="KW-0862">Zinc</keyword>
<proteinExistence type="inferred from homology"/>
<dbReference type="InterPro" id="IPR036412">
    <property type="entry name" value="HAD-like_sf"/>
</dbReference>
<dbReference type="PANTHER" id="PTHR42891">
    <property type="entry name" value="D-GLYCERO-BETA-D-MANNO-HEPTOSE-1,7-BISPHOSPHATE 7-PHOSPHATASE"/>
    <property type="match status" value="1"/>
</dbReference>
<dbReference type="PIRSF" id="PIRSF004682">
    <property type="entry name" value="GmhB"/>
    <property type="match status" value="1"/>
</dbReference>
<dbReference type="AlphaFoldDB" id="A0A2P8QZQ5"/>
<dbReference type="NCBIfam" id="TIGR01656">
    <property type="entry name" value="Histidinol-ppas"/>
    <property type="match status" value="1"/>
</dbReference>
<comment type="cofactor">
    <cofactor evidence="1 15">
        <name>Mg(2+)</name>
        <dbReference type="ChEBI" id="CHEBI:18420"/>
    </cofactor>
</comment>
<dbReference type="NCBIfam" id="TIGR01662">
    <property type="entry name" value="HAD-SF-IIIA"/>
    <property type="match status" value="1"/>
</dbReference>
<dbReference type="FunFam" id="3.40.50.1000:FF:000037">
    <property type="entry name" value="D,D-heptose 1,7-bisphosphate phosphatase"/>
    <property type="match status" value="1"/>
</dbReference>
<dbReference type="InterPro" id="IPR006549">
    <property type="entry name" value="HAD-SF_hydro_IIIA"/>
</dbReference>
<feature type="binding site" evidence="15">
    <location>
        <position position="127"/>
    </location>
    <ligand>
        <name>Mg(2+)</name>
        <dbReference type="ChEBI" id="CHEBI:18420"/>
    </ligand>
</feature>
<dbReference type="CDD" id="cd07503">
    <property type="entry name" value="HAD_HisB-N"/>
    <property type="match status" value="1"/>
</dbReference>
<dbReference type="OrthoDB" id="9814110at2"/>
<feature type="binding site" evidence="13">
    <location>
        <position position="127"/>
    </location>
    <ligand>
        <name>substrate</name>
    </ligand>
</feature>
<feature type="binding site" evidence="15">
    <location>
        <position position="97"/>
    </location>
    <ligand>
        <name>Zn(2+)</name>
        <dbReference type="ChEBI" id="CHEBI:29105"/>
    </ligand>
</feature>
<feature type="binding site" evidence="15">
    <location>
        <position position="99"/>
    </location>
    <ligand>
        <name>Zn(2+)</name>
        <dbReference type="ChEBI" id="CHEBI:29105"/>
    </ligand>
</feature>
<evidence type="ECO:0000256" key="3">
    <source>
        <dbReference type="ARBA" id="ARBA00011245"/>
    </source>
</evidence>
<feature type="binding site" evidence="15">
    <location>
        <position position="10"/>
    </location>
    <ligand>
        <name>Mg(2+)</name>
        <dbReference type="ChEBI" id="CHEBI:18420"/>
    </ligand>
</feature>
<dbReference type="NCBIfam" id="TIGR00213">
    <property type="entry name" value="GmhB_yaeD"/>
    <property type="match status" value="1"/>
</dbReference>
<dbReference type="Proteomes" id="UP000240535">
    <property type="component" value="Unassembled WGS sequence"/>
</dbReference>
<comment type="subcellular location">
    <subcellularLocation>
        <location evidence="2 11">Cytoplasm</location>
    </subcellularLocation>
</comment>
<sequence>MKKALFLDRDGVINEDKGYVYKKEDFLFCDGVFEALKFYKQKDFLIFIITNQSGIGRGYYTKEDFLKLNEYMLNEFKKRSIFIDKVYFCPHSPEEKCECRKPKIGMILEAKKEFDVDLKNSILIGDKLSDIKAGIKAGIKNLFLIGKEKAKEYQNITSFYDSIKFYKN</sequence>
<feature type="binding site" evidence="15">
    <location>
        <position position="126"/>
    </location>
    <ligand>
        <name>Mg(2+)</name>
        <dbReference type="ChEBI" id="CHEBI:18420"/>
    </ligand>
</feature>
<dbReference type="GO" id="GO:0046872">
    <property type="term" value="F:metal ion binding"/>
    <property type="evidence" value="ECO:0007669"/>
    <property type="project" value="UniProtKB-KW"/>
</dbReference>
<evidence type="ECO:0000256" key="14">
    <source>
        <dbReference type="PIRSR" id="PIRSR004682-3"/>
    </source>
</evidence>
<dbReference type="Gene3D" id="3.40.50.1000">
    <property type="entry name" value="HAD superfamily/HAD-like"/>
    <property type="match status" value="1"/>
</dbReference>
<evidence type="ECO:0000256" key="2">
    <source>
        <dbReference type="ARBA" id="ARBA00004496"/>
    </source>
</evidence>
<reference evidence="17" key="1">
    <citation type="submission" date="2017-10" db="EMBL/GenBank/DDBJ databases">
        <title>Campylobacter species from seals.</title>
        <authorList>
            <person name="Gilbert M.J."/>
            <person name="Zomer A.L."/>
            <person name="Timmerman A.J."/>
            <person name="Duim B."/>
            <person name="Wagenaar J.A."/>
        </authorList>
    </citation>
    <scope>NUCLEOTIDE SEQUENCE [LARGE SCALE GENOMIC DNA]</scope>
    <source>
        <strain evidence="17">17S00004-5</strain>
    </source>
</reference>
<feature type="site" description="Stabilizes the phosphoryl group" evidence="14">
    <location>
        <position position="101"/>
    </location>
</feature>
<keyword evidence="8 11" id="KW-0119">Carbohydrate metabolism</keyword>
<evidence type="ECO:0000313" key="17">
    <source>
        <dbReference type="Proteomes" id="UP000240535"/>
    </source>
</evidence>
<evidence type="ECO:0000256" key="8">
    <source>
        <dbReference type="ARBA" id="ARBA00023277"/>
    </source>
</evidence>
<feature type="binding site" evidence="15">
    <location>
        <position position="91"/>
    </location>
    <ligand>
        <name>Zn(2+)</name>
        <dbReference type="ChEBI" id="CHEBI:29105"/>
    </ligand>
</feature>
<evidence type="ECO:0000256" key="13">
    <source>
        <dbReference type="PIRSR" id="PIRSR004682-2"/>
    </source>
</evidence>
<keyword evidence="4 11" id="KW-0963">Cytoplasm</keyword>
<name>A0A2P8QZQ5_9BACT</name>
<feature type="binding site" evidence="13">
    <location>
        <begin position="50"/>
        <end position="53"/>
    </location>
    <ligand>
        <name>substrate</name>
    </ligand>
</feature>
<feature type="site" description="Contributes to substrate recognition" evidence="14">
    <location>
        <position position="100"/>
    </location>
</feature>
<dbReference type="GO" id="GO:0016791">
    <property type="term" value="F:phosphatase activity"/>
    <property type="evidence" value="ECO:0007669"/>
    <property type="project" value="InterPro"/>
</dbReference>
<dbReference type="RefSeq" id="WP_106871777.1">
    <property type="nucleotide sequence ID" value="NZ_CP053841.1"/>
</dbReference>
<organism evidence="16 17">
    <name type="scientific">Campylobacter blaseri</name>
    <dbReference type="NCBI Taxonomy" id="2042961"/>
    <lineage>
        <taxon>Bacteria</taxon>
        <taxon>Pseudomonadati</taxon>
        <taxon>Campylobacterota</taxon>
        <taxon>Epsilonproteobacteria</taxon>
        <taxon>Campylobacterales</taxon>
        <taxon>Campylobacteraceae</taxon>
        <taxon>Campylobacter</taxon>
    </lineage>
</organism>
<comment type="caution">
    <text evidence="16">The sequence shown here is derived from an EMBL/GenBank/DDBJ whole genome shotgun (WGS) entry which is preliminary data.</text>
</comment>
<dbReference type="SUPFAM" id="SSF56784">
    <property type="entry name" value="HAD-like"/>
    <property type="match status" value="1"/>
</dbReference>
<feature type="binding site" evidence="15">
    <location>
        <position position="8"/>
    </location>
    <ligand>
        <name>Mg(2+)</name>
        <dbReference type="ChEBI" id="CHEBI:18420"/>
    </ligand>
</feature>
<dbReference type="EMBL" id="PDHH01000005">
    <property type="protein sequence ID" value="PSM51718.1"/>
    <property type="molecule type" value="Genomic_DNA"/>
</dbReference>
<keyword evidence="15" id="KW-0460">Magnesium</keyword>
<feature type="binding site" evidence="13">
    <location>
        <begin position="16"/>
        <end position="19"/>
    </location>
    <ligand>
        <name>substrate</name>
    </ligand>
</feature>
<evidence type="ECO:0000256" key="10">
    <source>
        <dbReference type="ARBA" id="ARBA00061616"/>
    </source>
</evidence>
<keyword evidence="17" id="KW-1185">Reference proteome</keyword>
<feature type="active site" description="Nucleophile" evidence="12">
    <location>
        <position position="8"/>
    </location>
</feature>
<evidence type="ECO:0000256" key="4">
    <source>
        <dbReference type="ARBA" id="ARBA00022490"/>
    </source>
</evidence>
<feature type="binding site" evidence="15">
    <location>
        <position position="89"/>
    </location>
    <ligand>
        <name>Zn(2+)</name>
        <dbReference type="ChEBI" id="CHEBI:29105"/>
    </ligand>
</feature>
<dbReference type="PANTHER" id="PTHR42891:SF1">
    <property type="entry name" value="D-GLYCERO-BETA-D-MANNO-HEPTOSE-1,7-BISPHOSPHATE 7-PHOSPHATASE"/>
    <property type="match status" value="1"/>
</dbReference>
<accession>A0A2P8QZQ5</accession>
<evidence type="ECO:0000256" key="11">
    <source>
        <dbReference type="PIRNR" id="PIRNR004682"/>
    </source>
</evidence>
<evidence type="ECO:0000256" key="7">
    <source>
        <dbReference type="ARBA" id="ARBA00022833"/>
    </source>
</evidence>
<comment type="subunit">
    <text evidence="3">Monomer.</text>
</comment>
<dbReference type="InterPro" id="IPR004446">
    <property type="entry name" value="Heptose_bisP_phosphatase"/>
</dbReference>
<evidence type="ECO:0000256" key="5">
    <source>
        <dbReference type="ARBA" id="ARBA00022723"/>
    </source>
</evidence>
<feature type="active site" description="Proton donor" evidence="12">
    <location>
        <position position="10"/>
    </location>
</feature>
<dbReference type="InterPro" id="IPR006543">
    <property type="entry name" value="Histidinol-phos"/>
</dbReference>
<evidence type="ECO:0000256" key="9">
    <source>
        <dbReference type="ARBA" id="ARBA00031828"/>
    </source>
</evidence>
<keyword evidence="6 11" id="KW-0378">Hydrolase</keyword>
<comment type="similarity">
    <text evidence="10 11">Belongs to the gmhB family.</text>
</comment>
<evidence type="ECO:0000256" key="12">
    <source>
        <dbReference type="PIRSR" id="PIRSR004682-1"/>
    </source>
</evidence>
<evidence type="ECO:0000256" key="6">
    <source>
        <dbReference type="ARBA" id="ARBA00022801"/>
    </source>
</evidence>
<dbReference type="InterPro" id="IPR013954">
    <property type="entry name" value="PNK3P"/>
</dbReference>
<dbReference type="EC" id="3.1.3.-" evidence="11"/>
<feature type="site" description="Stabilizes the phosphoryl group" evidence="14">
    <location>
        <position position="50"/>
    </location>
</feature>
<dbReference type="GO" id="GO:0005975">
    <property type="term" value="P:carbohydrate metabolic process"/>
    <property type="evidence" value="ECO:0007669"/>
    <property type="project" value="InterPro"/>
</dbReference>
<dbReference type="InterPro" id="IPR023214">
    <property type="entry name" value="HAD_sf"/>
</dbReference>
<dbReference type="NCBIfam" id="NF006506">
    <property type="entry name" value="PRK08942.1"/>
    <property type="match status" value="1"/>
</dbReference>
<protein>
    <recommendedName>
        <fullName evidence="9 11">D,D-heptose 1,7-bisphosphate phosphatase</fullName>
        <ecNumber evidence="11">3.1.3.-</ecNumber>
    </recommendedName>
</protein>
<feature type="binding site" evidence="13">
    <location>
        <begin position="100"/>
        <end position="101"/>
    </location>
    <ligand>
        <name>substrate</name>
    </ligand>
</feature>
<gene>
    <name evidence="16" type="ORF">CQ405_06190</name>
</gene>
<dbReference type="GO" id="GO:0005737">
    <property type="term" value="C:cytoplasm"/>
    <property type="evidence" value="ECO:0007669"/>
    <property type="project" value="UniProtKB-SubCell"/>
</dbReference>